<dbReference type="GO" id="GO:0005886">
    <property type="term" value="C:plasma membrane"/>
    <property type="evidence" value="ECO:0007669"/>
    <property type="project" value="TreeGrafter"/>
</dbReference>
<dbReference type="GO" id="GO:0020037">
    <property type="term" value="F:heme binding"/>
    <property type="evidence" value="ECO:0007669"/>
    <property type="project" value="InterPro"/>
</dbReference>
<dbReference type="PRINTS" id="PR01386">
    <property type="entry name" value="CCMCBIOGNSIS"/>
</dbReference>
<keyword evidence="4 8" id="KW-0812">Transmembrane</keyword>
<dbReference type="PANTHER" id="PTHR30071">
    <property type="entry name" value="HEME EXPORTER PROTEIN C"/>
    <property type="match status" value="1"/>
</dbReference>
<feature type="transmembrane region" description="Helical" evidence="8">
    <location>
        <begin position="185"/>
        <end position="203"/>
    </location>
</feature>
<keyword evidence="5" id="KW-0201">Cytochrome c-type biogenesis</keyword>
<keyword evidence="7 8" id="KW-0472">Membrane</keyword>
<evidence type="ECO:0000313" key="10">
    <source>
        <dbReference type="EMBL" id="KPL88706.1"/>
    </source>
</evidence>
<sequence length="225" mass="25284">MGWLSLVFVLVGLGMAFFYAPTEATMGDVYRLFFFHMPAAIAGFAGFFVTFVASIAYLVERSAERDMWAVAGAETGIVFSLAGILGGMFWARPVWNVWWTWDARLTSVTIMMLTYIAYMMLRQAIDDPERRARFAAVMGIVGFVNIPLVWFSTRWIDRTIHPVLFGGESAETAQGDLALTQSMEITLMVCMVAVLLLFAYFLVRRARLEMARAELARLREEGGTP</sequence>
<evidence type="ECO:0000256" key="6">
    <source>
        <dbReference type="ARBA" id="ARBA00022989"/>
    </source>
</evidence>
<evidence type="ECO:0000256" key="4">
    <source>
        <dbReference type="ARBA" id="ARBA00022692"/>
    </source>
</evidence>
<feature type="transmembrane region" description="Helical" evidence="8">
    <location>
        <begin position="32"/>
        <end position="59"/>
    </location>
</feature>
<dbReference type="InterPro" id="IPR045062">
    <property type="entry name" value="Cyt_c_biogenesis_CcsA/CcmC"/>
</dbReference>
<evidence type="ECO:0000256" key="3">
    <source>
        <dbReference type="ARBA" id="ARBA00016463"/>
    </source>
</evidence>
<keyword evidence="6 8" id="KW-1133">Transmembrane helix</keyword>
<proteinExistence type="inferred from homology"/>
<dbReference type="InterPro" id="IPR002541">
    <property type="entry name" value="Cyt_c_assembly"/>
</dbReference>
<evidence type="ECO:0000256" key="8">
    <source>
        <dbReference type="SAM" id="Phobius"/>
    </source>
</evidence>
<reference evidence="10 11" key="1">
    <citation type="submission" date="2015-07" db="EMBL/GenBank/DDBJ databases">
        <title>Whole genome sequence of Ardenticatena maritima DSM 23922.</title>
        <authorList>
            <person name="Hemp J."/>
            <person name="Ward L.M."/>
            <person name="Pace L.A."/>
            <person name="Fischer W.W."/>
        </authorList>
    </citation>
    <scope>NUCLEOTIDE SEQUENCE [LARGE SCALE GENOMIC DNA]</scope>
    <source>
        <strain evidence="10 11">110S</strain>
    </source>
</reference>
<comment type="caution">
    <text evidence="10">The sequence shown here is derived from an EMBL/GenBank/DDBJ whole genome shotgun (WGS) entry which is preliminary data.</text>
</comment>
<comment type="subcellular location">
    <subcellularLocation>
        <location evidence="1">Membrane</location>
        <topology evidence="1">Multi-pass membrane protein</topology>
    </subcellularLocation>
</comment>
<dbReference type="Proteomes" id="UP000050502">
    <property type="component" value="Unassembled WGS sequence"/>
</dbReference>
<gene>
    <name evidence="10" type="ORF">SE16_07695</name>
</gene>
<feature type="transmembrane region" description="Helical" evidence="8">
    <location>
        <begin position="103"/>
        <end position="121"/>
    </location>
</feature>
<name>A0A0N8GS99_9CHLR</name>
<dbReference type="GO" id="GO:0017004">
    <property type="term" value="P:cytochrome complex assembly"/>
    <property type="evidence" value="ECO:0007669"/>
    <property type="project" value="UniProtKB-KW"/>
</dbReference>
<dbReference type="PATRIC" id="fig|872965.6.peg.1577"/>
<evidence type="ECO:0000256" key="1">
    <source>
        <dbReference type="ARBA" id="ARBA00004141"/>
    </source>
</evidence>
<evidence type="ECO:0000259" key="9">
    <source>
        <dbReference type="Pfam" id="PF01578"/>
    </source>
</evidence>
<dbReference type="InterPro" id="IPR003557">
    <property type="entry name" value="Cyt_c_biogenesis_CcmC"/>
</dbReference>
<evidence type="ECO:0000256" key="7">
    <source>
        <dbReference type="ARBA" id="ARBA00023136"/>
    </source>
</evidence>
<dbReference type="PANTHER" id="PTHR30071:SF1">
    <property type="entry name" value="CYTOCHROME B_B6 PROTEIN-RELATED"/>
    <property type="match status" value="1"/>
</dbReference>
<dbReference type="EMBL" id="LGKN01000004">
    <property type="protein sequence ID" value="KPL88706.1"/>
    <property type="molecule type" value="Genomic_DNA"/>
</dbReference>
<feature type="domain" description="Cytochrome c assembly protein" evidence="9">
    <location>
        <begin position="3"/>
        <end position="161"/>
    </location>
</feature>
<evidence type="ECO:0000313" key="11">
    <source>
        <dbReference type="Proteomes" id="UP000050502"/>
    </source>
</evidence>
<feature type="transmembrane region" description="Helical" evidence="8">
    <location>
        <begin position="71"/>
        <end position="91"/>
    </location>
</feature>
<evidence type="ECO:0000256" key="2">
    <source>
        <dbReference type="ARBA" id="ARBA00005840"/>
    </source>
</evidence>
<dbReference type="GO" id="GO:0015232">
    <property type="term" value="F:heme transmembrane transporter activity"/>
    <property type="evidence" value="ECO:0007669"/>
    <property type="project" value="InterPro"/>
</dbReference>
<comment type="similarity">
    <text evidence="2">Belongs to the CcmC/CycZ/HelC family.</text>
</comment>
<accession>A0A0N8GS99</accession>
<organism evidence="10 11">
    <name type="scientific">Ardenticatena maritima</name>
    <dbReference type="NCBI Taxonomy" id="872965"/>
    <lineage>
        <taxon>Bacteria</taxon>
        <taxon>Bacillati</taxon>
        <taxon>Chloroflexota</taxon>
        <taxon>Ardenticatenia</taxon>
        <taxon>Ardenticatenales</taxon>
        <taxon>Ardenticatenaceae</taxon>
        <taxon>Ardenticatena</taxon>
    </lineage>
</organism>
<feature type="transmembrane region" description="Helical" evidence="8">
    <location>
        <begin position="133"/>
        <end position="152"/>
    </location>
</feature>
<dbReference type="AlphaFoldDB" id="A0A0N8GS99"/>
<dbReference type="Pfam" id="PF01578">
    <property type="entry name" value="Cytochrom_C_asm"/>
    <property type="match status" value="1"/>
</dbReference>
<protein>
    <recommendedName>
        <fullName evidence="3">Heme exporter protein C</fullName>
    </recommendedName>
</protein>
<evidence type="ECO:0000256" key="5">
    <source>
        <dbReference type="ARBA" id="ARBA00022748"/>
    </source>
</evidence>